<name>A0A9Q9AH79_9PEZI</name>
<dbReference type="OrthoDB" id="3468019at2759"/>
<dbReference type="PANTHER" id="PTHR39401">
    <property type="entry name" value="SNOAL-LIKE DOMAIN-CONTAINING PROTEIN"/>
    <property type="match status" value="1"/>
</dbReference>
<reference evidence="1" key="1">
    <citation type="submission" date="2022-06" db="EMBL/GenBank/DDBJ databases">
        <title>Complete genome sequences of two strains of the flax pathogen Septoria linicola.</title>
        <authorList>
            <person name="Lapalu N."/>
            <person name="Simon A."/>
            <person name="Demenou B."/>
            <person name="Paumier D."/>
            <person name="Guillot M.-P."/>
            <person name="Gout L."/>
            <person name="Valade R."/>
        </authorList>
    </citation>
    <scope>NUCLEOTIDE SEQUENCE</scope>
    <source>
        <strain evidence="1">SE15195</strain>
    </source>
</reference>
<dbReference type="SUPFAM" id="SSF54427">
    <property type="entry name" value="NTF2-like"/>
    <property type="match status" value="1"/>
</dbReference>
<dbReference type="EMBL" id="CP099418">
    <property type="protein sequence ID" value="USW47604.1"/>
    <property type="molecule type" value="Genomic_DNA"/>
</dbReference>
<dbReference type="InterPro" id="IPR032710">
    <property type="entry name" value="NTF2-like_dom_sf"/>
</dbReference>
<keyword evidence="2" id="KW-1185">Reference proteome</keyword>
<accession>A0A9Q9AH79</accession>
<sequence length="143" mass="16029">MNQYSASVPSDGTVKPEIKSFFEKFYQISDTPDGHEKYADMFTEDGTLIMASNKVQGRESIIKMRHGMWEKVAKRSHKPAQLYAFGSGSDDIMLFGTVDYTLKDGRGTTVDWSARAHFSNSGGDLKMEFYQVYLDTAAMANAK</sequence>
<dbReference type="PANTHER" id="PTHR39401:SF1">
    <property type="entry name" value="SNOAL-LIKE DOMAIN-CONTAINING PROTEIN"/>
    <property type="match status" value="1"/>
</dbReference>
<gene>
    <name evidence="1" type="ORF">Slin15195_G009230</name>
</gene>
<proteinExistence type="predicted"/>
<evidence type="ECO:0000313" key="2">
    <source>
        <dbReference type="Proteomes" id="UP001056384"/>
    </source>
</evidence>
<evidence type="ECO:0000313" key="1">
    <source>
        <dbReference type="EMBL" id="USW47604.1"/>
    </source>
</evidence>
<protein>
    <submittedName>
        <fullName evidence="1">NTF2-like domain superfamily protein</fullName>
    </submittedName>
</protein>
<dbReference type="Proteomes" id="UP001056384">
    <property type="component" value="Chromosome 1"/>
</dbReference>
<dbReference type="AlphaFoldDB" id="A0A9Q9AH79"/>
<dbReference type="Gene3D" id="3.10.450.50">
    <property type="match status" value="1"/>
</dbReference>
<organism evidence="1 2">
    <name type="scientific">Septoria linicola</name>
    <dbReference type="NCBI Taxonomy" id="215465"/>
    <lineage>
        <taxon>Eukaryota</taxon>
        <taxon>Fungi</taxon>
        <taxon>Dikarya</taxon>
        <taxon>Ascomycota</taxon>
        <taxon>Pezizomycotina</taxon>
        <taxon>Dothideomycetes</taxon>
        <taxon>Dothideomycetidae</taxon>
        <taxon>Mycosphaerellales</taxon>
        <taxon>Mycosphaerellaceae</taxon>
        <taxon>Septoria</taxon>
    </lineage>
</organism>